<dbReference type="EMBL" id="CM055096">
    <property type="protein sequence ID" value="KAJ7556111.1"/>
    <property type="molecule type" value="Genomic_DNA"/>
</dbReference>
<sequence>MSAAAFSCVSSKMLSVATVTNSNWCPLVLYSCKNRHSAVLRLSEQQLKVNSASQQEGSNLQSKARFSFGGIGASESSNMGKILLRSLPLVATSTQESHLAEMLEDEAPPQDVQDEAPPQDVQDETPPEFLDLPVVKVKFSLQKECLFGQKFSVVGEDILLGAWDPNAAFDLEWSKDHTWIGELDLPLGKKYEFKFLLTGEDGEVHWQPGPNLIFETLENALPLIVSEPWYSEETNKIDEVPADVSEALSKSEDIDVGNSNVATAATEETLDVKQDETGNGIAHVAGQVESAVAAVLPTLTGDTEDIDVGTSTVATDATKETPDVGTSTVATDATKETPDVKQDETGNGAAVAAPLESVVAAVLLTSTGNTEEQQATNSEY</sequence>
<protein>
    <submittedName>
        <fullName evidence="1">Uncharacterized protein</fullName>
    </submittedName>
</protein>
<keyword evidence="2" id="KW-1185">Reference proteome</keyword>
<organism evidence="1 2">
    <name type="scientific">Diphasiastrum complanatum</name>
    <name type="common">Issler's clubmoss</name>
    <name type="synonym">Lycopodium complanatum</name>
    <dbReference type="NCBI Taxonomy" id="34168"/>
    <lineage>
        <taxon>Eukaryota</taxon>
        <taxon>Viridiplantae</taxon>
        <taxon>Streptophyta</taxon>
        <taxon>Embryophyta</taxon>
        <taxon>Tracheophyta</taxon>
        <taxon>Lycopodiopsida</taxon>
        <taxon>Lycopodiales</taxon>
        <taxon>Lycopodiaceae</taxon>
        <taxon>Lycopodioideae</taxon>
        <taxon>Diphasiastrum</taxon>
    </lineage>
</organism>
<evidence type="ECO:0000313" key="2">
    <source>
        <dbReference type="Proteomes" id="UP001162992"/>
    </source>
</evidence>
<comment type="caution">
    <text evidence="1">The sequence shown here is derived from an EMBL/GenBank/DDBJ whole genome shotgun (WGS) entry which is preliminary data.</text>
</comment>
<name>A0ACC2DPA6_DIPCM</name>
<evidence type="ECO:0000313" key="1">
    <source>
        <dbReference type="EMBL" id="KAJ7556111.1"/>
    </source>
</evidence>
<dbReference type="Proteomes" id="UP001162992">
    <property type="component" value="Chromosome 5"/>
</dbReference>
<reference evidence="2" key="1">
    <citation type="journal article" date="2024" name="Proc. Natl. Acad. Sci. U.S.A.">
        <title>Extraordinary preservation of gene collinearity over three hundred million years revealed in homosporous lycophytes.</title>
        <authorList>
            <person name="Li C."/>
            <person name="Wickell D."/>
            <person name="Kuo L.Y."/>
            <person name="Chen X."/>
            <person name="Nie B."/>
            <person name="Liao X."/>
            <person name="Peng D."/>
            <person name="Ji J."/>
            <person name="Jenkins J."/>
            <person name="Williams M."/>
            <person name="Shu S."/>
            <person name="Plott C."/>
            <person name="Barry K."/>
            <person name="Rajasekar S."/>
            <person name="Grimwood J."/>
            <person name="Han X."/>
            <person name="Sun S."/>
            <person name="Hou Z."/>
            <person name="He W."/>
            <person name="Dai G."/>
            <person name="Sun C."/>
            <person name="Schmutz J."/>
            <person name="Leebens-Mack J.H."/>
            <person name="Li F.W."/>
            <person name="Wang L."/>
        </authorList>
    </citation>
    <scope>NUCLEOTIDE SEQUENCE [LARGE SCALE GENOMIC DNA]</scope>
    <source>
        <strain evidence="2">cv. PW_Plant_1</strain>
    </source>
</reference>
<proteinExistence type="predicted"/>
<accession>A0ACC2DPA6</accession>
<gene>
    <name evidence="1" type="ORF">O6H91_05G069000</name>
</gene>